<name>A0A7U3ZLA6_RUNSL</name>
<sequence>MGILTMIRSITAADTYPLRHRVLWPDKPFAFVKVPEDESGLHFGYFVEEQLVSVISLFVNAQGIARFRKFATHPDFQRKGLGSALLKIVFERALELRATAIWCDARLEAKPFYERFGMVQEGELFYKGEIAYVKMTRVF</sequence>
<keyword evidence="1" id="KW-0808">Transferase</keyword>
<accession>A0A7U3ZLA6</accession>
<dbReference type="PANTHER" id="PTHR43420">
    <property type="entry name" value="ACETYLTRANSFERASE"/>
    <property type="match status" value="1"/>
</dbReference>
<keyword evidence="5" id="KW-1185">Reference proteome</keyword>
<evidence type="ECO:0000256" key="1">
    <source>
        <dbReference type="ARBA" id="ARBA00022679"/>
    </source>
</evidence>
<dbReference type="SUPFAM" id="SSF55729">
    <property type="entry name" value="Acyl-CoA N-acyltransferases (Nat)"/>
    <property type="match status" value="1"/>
</dbReference>
<proteinExistence type="predicted"/>
<keyword evidence="2" id="KW-0012">Acyltransferase</keyword>
<dbReference type="GO" id="GO:0016747">
    <property type="term" value="F:acyltransferase activity, transferring groups other than amino-acyl groups"/>
    <property type="evidence" value="ECO:0007669"/>
    <property type="project" value="InterPro"/>
</dbReference>
<feature type="domain" description="N-acetyltransferase" evidence="3">
    <location>
        <begin position="1"/>
        <end position="137"/>
    </location>
</feature>
<dbReference type="Proteomes" id="UP000000493">
    <property type="component" value="Chromosome"/>
</dbReference>
<dbReference type="PROSITE" id="PS51186">
    <property type="entry name" value="GNAT"/>
    <property type="match status" value="1"/>
</dbReference>
<reference evidence="5" key="1">
    <citation type="submission" date="2011-06" db="EMBL/GenBank/DDBJ databases">
        <title>The complete genome of chromosome of Runella slithyformis DSM 19594.</title>
        <authorList>
            <consortium name="US DOE Joint Genome Institute (JGI-PGF)"/>
            <person name="Lucas S."/>
            <person name="Han J."/>
            <person name="Lapidus A."/>
            <person name="Bruce D."/>
            <person name="Goodwin L."/>
            <person name="Pitluck S."/>
            <person name="Peters L."/>
            <person name="Kyrpides N."/>
            <person name="Mavromatis K."/>
            <person name="Ivanova N."/>
            <person name="Ovchinnikova G."/>
            <person name="Zhang X."/>
            <person name="Misra M."/>
            <person name="Detter J.C."/>
            <person name="Tapia R."/>
            <person name="Han C."/>
            <person name="Land M."/>
            <person name="Hauser L."/>
            <person name="Markowitz V."/>
            <person name="Cheng J.-F."/>
            <person name="Hugenholtz P."/>
            <person name="Woyke T."/>
            <person name="Wu D."/>
            <person name="Tindall B."/>
            <person name="Faehrich R."/>
            <person name="Brambilla E."/>
            <person name="Klenk H.-P."/>
            <person name="Eisen J.A."/>
        </authorList>
    </citation>
    <scope>NUCLEOTIDE SEQUENCE [LARGE SCALE GENOMIC DNA]</scope>
    <source>
        <strain evidence="5">ATCC 29530 / DSM 19594 / LMG 11500 / NCIMB 11436 / LSU 4</strain>
    </source>
</reference>
<dbReference type="EMBL" id="CP002859">
    <property type="protein sequence ID" value="AEI49307.1"/>
    <property type="molecule type" value="Genomic_DNA"/>
</dbReference>
<dbReference type="KEGG" id="rsi:Runsl_2919"/>
<evidence type="ECO:0000259" key="3">
    <source>
        <dbReference type="PROSITE" id="PS51186"/>
    </source>
</evidence>
<organism evidence="4 5">
    <name type="scientific">Runella slithyformis (strain ATCC 29530 / DSM 19594 / LMG 11500 / NCIMB 11436 / LSU 4)</name>
    <dbReference type="NCBI Taxonomy" id="761193"/>
    <lineage>
        <taxon>Bacteria</taxon>
        <taxon>Pseudomonadati</taxon>
        <taxon>Bacteroidota</taxon>
        <taxon>Cytophagia</taxon>
        <taxon>Cytophagales</taxon>
        <taxon>Spirosomataceae</taxon>
        <taxon>Runella</taxon>
    </lineage>
</organism>
<dbReference type="Pfam" id="PF13673">
    <property type="entry name" value="Acetyltransf_10"/>
    <property type="match status" value="1"/>
</dbReference>
<dbReference type="AlphaFoldDB" id="A0A7U3ZLA6"/>
<dbReference type="InterPro" id="IPR016181">
    <property type="entry name" value="Acyl_CoA_acyltransferase"/>
</dbReference>
<gene>
    <name evidence="4" type="ordered locus">Runsl_2919</name>
</gene>
<evidence type="ECO:0000256" key="2">
    <source>
        <dbReference type="ARBA" id="ARBA00023315"/>
    </source>
</evidence>
<reference evidence="4 5" key="2">
    <citation type="journal article" date="2012" name="Stand. Genomic Sci.">
        <title>Complete genome sequence of the aquatic bacterium Runella slithyformis type strain (LSU 4(T)).</title>
        <authorList>
            <person name="Copeland A."/>
            <person name="Zhang X."/>
            <person name="Misra M."/>
            <person name="Lapidus A."/>
            <person name="Nolan M."/>
            <person name="Lucas S."/>
            <person name="Deshpande S."/>
            <person name="Cheng J.F."/>
            <person name="Tapia R."/>
            <person name="Goodwin L.A."/>
            <person name="Pitluck S."/>
            <person name="Liolios K."/>
            <person name="Pagani I."/>
            <person name="Ivanova N."/>
            <person name="Mikhailova N."/>
            <person name="Pati A."/>
            <person name="Chen A."/>
            <person name="Palaniappan K."/>
            <person name="Land M."/>
            <person name="Hauser L."/>
            <person name="Pan C."/>
            <person name="Jeffries C.D."/>
            <person name="Detter J.C."/>
            <person name="Brambilla E.M."/>
            <person name="Rohde M."/>
            <person name="Djao O.D."/>
            <person name="Goker M."/>
            <person name="Sikorski J."/>
            <person name="Tindall B.J."/>
            <person name="Woyke T."/>
            <person name="Bristow J."/>
            <person name="Eisen J.A."/>
            <person name="Markowitz V."/>
            <person name="Hugenholtz P."/>
            <person name="Kyrpides N.C."/>
            <person name="Klenk H.P."/>
            <person name="Mavromatis K."/>
        </authorList>
    </citation>
    <scope>NUCLEOTIDE SEQUENCE [LARGE SCALE GENOMIC DNA]</scope>
    <source>
        <strain evidence="5">ATCC 29530 / DSM 19594 / LMG 11500 / NCIMB 11436 / LSU 4</strain>
    </source>
</reference>
<evidence type="ECO:0000313" key="5">
    <source>
        <dbReference type="Proteomes" id="UP000000493"/>
    </source>
</evidence>
<evidence type="ECO:0000313" key="4">
    <source>
        <dbReference type="EMBL" id="AEI49307.1"/>
    </source>
</evidence>
<dbReference type="CDD" id="cd04301">
    <property type="entry name" value="NAT_SF"/>
    <property type="match status" value="1"/>
</dbReference>
<protein>
    <submittedName>
        <fullName evidence="4">GCN5-related N-acetyltransferase</fullName>
    </submittedName>
</protein>
<dbReference type="Gene3D" id="3.40.630.30">
    <property type="match status" value="1"/>
</dbReference>
<dbReference type="InterPro" id="IPR050680">
    <property type="entry name" value="YpeA/RimI_acetyltransf"/>
</dbReference>
<dbReference type="InterPro" id="IPR000182">
    <property type="entry name" value="GNAT_dom"/>
</dbReference>